<name>A0A928X1M3_LEPEC</name>
<dbReference type="PANTHER" id="PTHR43798:SF31">
    <property type="entry name" value="AB HYDROLASE SUPERFAMILY PROTEIN YCLE"/>
    <property type="match status" value="1"/>
</dbReference>
<gene>
    <name evidence="3" type="ORF">IQ260_01685</name>
</gene>
<dbReference type="RefSeq" id="WP_193990253.1">
    <property type="nucleotide sequence ID" value="NZ_JADEXP010000006.1"/>
</dbReference>
<dbReference type="Gene3D" id="3.40.50.1820">
    <property type="entry name" value="alpha/beta hydrolase"/>
    <property type="match status" value="1"/>
</dbReference>
<evidence type="ECO:0000259" key="2">
    <source>
        <dbReference type="Pfam" id="PF12146"/>
    </source>
</evidence>
<dbReference type="PANTHER" id="PTHR43798">
    <property type="entry name" value="MONOACYLGLYCEROL LIPASE"/>
    <property type="match status" value="1"/>
</dbReference>
<dbReference type="InterPro" id="IPR000639">
    <property type="entry name" value="Epox_hydrolase-like"/>
</dbReference>
<evidence type="ECO:0000313" key="3">
    <source>
        <dbReference type="EMBL" id="MBE9065358.1"/>
    </source>
</evidence>
<keyword evidence="1 3" id="KW-0378">Hydrolase</keyword>
<dbReference type="EMBL" id="JADEXP010000006">
    <property type="protein sequence ID" value="MBE9065358.1"/>
    <property type="molecule type" value="Genomic_DNA"/>
</dbReference>
<dbReference type="GO" id="GO:0016787">
    <property type="term" value="F:hydrolase activity"/>
    <property type="evidence" value="ECO:0007669"/>
    <property type="project" value="UniProtKB-KW"/>
</dbReference>
<accession>A0A928X1M3</accession>
<dbReference type="AlphaFoldDB" id="A0A928X1M3"/>
<keyword evidence="4" id="KW-1185">Reference proteome</keyword>
<feature type="domain" description="Serine aminopeptidase S33" evidence="2">
    <location>
        <begin position="14"/>
        <end position="246"/>
    </location>
</feature>
<dbReference type="Pfam" id="PF12146">
    <property type="entry name" value="Hydrolase_4"/>
    <property type="match status" value="1"/>
</dbReference>
<proteinExistence type="predicted"/>
<evidence type="ECO:0000313" key="4">
    <source>
        <dbReference type="Proteomes" id="UP000615026"/>
    </source>
</evidence>
<comment type="caution">
    <text evidence="3">The sequence shown here is derived from an EMBL/GenBank/DDBJ whole genome shotgun (WGS) entry which is preliminary data.</text>
</comment>
<protein>
    <submittedName>
        <fullName evidence="3">Alpha/beta hydrolase</fullName>
    </submittedName>
</protein>
<dbReference type="InterPro" id="IPR050266">
    <property type="entry name" value="AB_hydrolase_sf"/>
</dbReference>
<organism evidence="3 4">
    <name type="scientific">Leptolyngbya cf. ectocarpi LEGE 11479</name>
    <dbReference type="NCBI Taxonomy" id="1828722"/>
    <lineage>
        <taxon>Bacteria</taxon>
        <taxon>Bacillati</taxon>
        <taxon>Cyanobacteriota</taxon>
        <taxon>Cyanophyceae</taxon>
        <taxon>Leptolyngbyales</taxon>
        <taxon>Leptolyngbyaceae</taxon>
        <taxon>Leptolyngbya group</taxon>
        <taxon>Leptolyngbya</taxon>
    </lineage>
</organism>
<dbReference type="SUPFAM" id="SSF53474">
    <property type="entry name" value="alpha/beta-Hydrolases"/>
    <property type="match status" value="1"/>
</dbReference>
<dbReference type="InterPro" id="IPR000073">
    <property type="entry name" value="AB_hydrolase_1"/>
</dbReference>
<reference evidence="3" key="1">
    <citation type="submission" date="2020-10" db="EMBL/GenBank/DDBJ databases">
        <authorList>
            <person name="Castelo-Branco R."/>
            <person name="Eusebio N."/>
            <person name="Adriana R."/>
            <person name="Vieira A."/>
            <person name="Brugerolle De Fraissinette N."/>
            <person name="Rezende De Castro R."/>
            <person name="Schneider M.P."/>
            <person name="Vasconcelos V."/>
            <person name="Leao P.N."/>
        </authorList>
    </citation>
    <scope>NUCLEOTIDE SEQUENCE</scope>
    <source>
        <strain evidence="3">LEGE 11479</strain>
    </source>
</reference>
<dbReference type="PRINTS" id="PR00412">
    <property type="entry name" value="EPOXHYDRLASE"/>
</dbReference>
<dbReference type="Proteomes" id="UP000615026">
    <property type="component" value="Unassembled WGS sequence"/>
</dbReference>
<dbReference type="PRINTS" id="PR00111">
    <property type="entry name" value="ABHYDROLASE"/>
</dbReference>
<dbReference type="InterPro" id="IPR022742">
    <property type="entry name" value="Hydrolase_4"/>
</dbReference>
<sequence length="279" mass="30888">MELSIEHQGQGMPILCLHGHPGTGRCMAVFTDALAPDFQTLAPDLRGYGRSRAKAPFTMEQHLEDLSGLLSQLDPPCLILGWSLGGILAMELALKHPEQIAGLILVGTAARPAGRHPAITWQDNMLTGIAGVINWLVPGWSWNISTFGQRSLFRYLVSRHSAQAYCRIAQEGTPAFVQTSALANRALNTALRQGYNRLEELHRIHQPCLMLAAANDVHITPEASRETAVTLPNCDWVLYDNVAHLMPWEIGEQICSDIRHWLRRNCFLDAGSTVERKGE</sequence>
<evidence type="ECO:0000256" key="1">
    <source>
        <dbReference type="ARBA" id="ARBA00022801"/>
    </source>
</evidence>
<dbReference type="GO" id="GO:0016020">
    <property type="term" value="C:membrane"/>
    <property type="evidence" value="ECO:0007669"/>
    <property type="project" value="TreeGrafter"/>
</dbReference>
<dbReference type="InterPro" id="IPR029058">
    <property type="entry name" value="AB_hydrolase_fold"/>
</dbReference>